<reference evidence="1" key="1">
    <citation type="submission" date="2018-05" db="EMBL/GenBank/DDBJ databases">
        <authorList>
            <person name="Lanie J.A."/>
            <person name="Ng W.-L."/>
            <person name="Kazmierczak K.M."/>
            <person name="Andrzejewski T.M."/>
            <person name="Davidsen T.M."/>
            <person name="Wayne K.J."/>
            <person name="Tettelin H."/>
            <person name="Glass J.I."/>
            <person name="Rusch D."/>
            <person name="Podicherti R."/>
            <person name="Tsui H.-C.T."/>
            <person name="Winkler M.E."/>
        </authorList>
    </citation>
    <scope>NUCLEOTIDE SEQUENCE</scope>
</reference>
<gene>
    <name evidence="1" type="ORF">METZ01_LOCUS140739</name>
</gene>
<organism evidence="1">
    <name type="scientific">marine metagenome</name>
    <dbReference type="NCBI Taxonomy" id="408172"/>
    <lineage>
        <taxon>unclassified sequences</taxon>
        <taxon>metagenomes</taxon>
        <taxon>ecological metagenomes</taxon>
    </lineage>
</organism>
<protein>
    <submittedName>
        <fullName evidence="1">Uncharacterized protein</fullName>
    </submittedName>
</protein>
<evidence type="ECO:0000313" key="1">
    <source>
        <dbReference type="EMBL" id="SVA87885.1"/>
    </source>
</evidence>
<proteinExistence type="predicted"/>
<dbReference type="AlphaFoldDB" id="A0A381ZEZ8"/>
<accession>A0A381ZEZ8</accession>
<dbReference type="EMBL" id="UINC01021084">
    <property type="protein sequence ID" value="SVA87885.1"/>
    <property type="molecule type" value="Genomic_DNA"/>
</dbReference>
<sequence length="46" mass="5000">MLSLQREMSGGCQPYLDEKESSKLAVAILTLEKVKSISAFTALSKP</sequence>
<name>A0A381ZEZ8_9ZZZZ</name>